<keyword evidence="2 6" id="KW-0031">Aminopeptidase</keyword>
<feature type="binding site" evidence="6">
    <location>
        <position position="232"/>
    </location>
    <ligand>
        <name>a divalent metal cation</name>
        <dbReference type="ChEBI" id="CHEBI:60240"/>
        <label>2</label>
        <note>catalytic</note>
    </ligand>
</feature>
<feature type="binding site" evidence="6">
    <location>
        <position position="94"/>
    </location>
    <ligand>
        <name>a divalent metal cation</name>
        <dbReference type="ChEBI" id="CHEBI:60240"/>
        <label>1</label>
    </ligand>
</feature>
<dbReference type="SUPFAM" id="SSF55920">
    <property type="entry name" value="Creatinase/aminopeptidase"/>
    <property type="match status" value="1"/>
</dbReference>
<evidence type="ECO:0000256" key="6">
    <source>
        <dbReference type="HAMAP-Rule" id="MF_01974"/>
    </source>
</evidence>
<dbReference type="NCBIfam" id="TIGR00500">
    <property type="entry name" value="met_pdase_I"/>
    <property type="match status" value="1"/>
</dbReference>
<dbReference type="AlphaFoldDB" id="A0A7V3YER3"/>
<feature type="binding site" evidence="6">
    <location>
        <position position="105"/>
    </location>
    <ligand>
        <name>a divalent metal cation</name>
        <dbReference type="ChEBI" id="CHEBI:60240"/>
        <label>1</label>
    </ligand>
</feature>
<evidence type="ECO:0000259" key="8">
    <source>
        <dbReference type="Pfam" id="PF00557"/>
    </source>
</evidence>
<dbReference type="CDD" id="cd01086">
    <property type="entry name" value="MetAP1"/>
    <property type="match status" value="1"/>
</dbReference>
<evidence type="ECO:0000313" key="9">
    <source>
        <dbReference type="EMBL" id="HGI29748.1"/>
    </source>
</evidence>
<dbReference type="PANTHER" id="PTHR43330:SF27">
    <property type="entry name" value="METHIONINE AMINOPEPTIDASE"/>
    <property type="match status" value="1"/>
</dbReference>
<dbReference type="GO" id="GO:0046872">
    <property type="term" value="F:metal ion binding"/>
    <property type="evidence" value="ECO:0007669"/>
    <property type="project" value="UniProtKB-UniRule"/>
</dbReference>
<feature type="binding site" evidence="6">
    <location>
        <position position="105"/>
    </location>
    <ligand>
        <name>a divalent metal cation</name>
        <dbReference type="ChEBI" id="CHEBI:60240"/>
        <label>2</label>
        <note>catalytic</note>
    </ligand>
</feature>
<evidence type="ECO:0000256" key="5">
    <source>
        <dbReference type="ARBA" id="ARBA00022801"/>
    </source>
</evidence>
<evidence type="ECO:0000256" key="1">
    <source>
        <dbReference type="ARBA" id="ARBA00002521"/>
    </source>
</evidence>
<dbReference type="Gene3D" id="3.90.230.10">
    <property type="entry name" value="Creatinase/methionine aminopeptidase superfamily"/>
    <property type="match status" value="1"/>
</dbReference>
<dbReference type="HAMAP" id="MF_01974">
    <property type="entry name" value="MetAP_1"/>
    <property type="match status" value="1"/>
</dbReference>
<dbReference type="GO" id="GO:0070006">
    <property type="term" value="F:metalloaminopeptidase activity"/>
    <property type="evidence" value="ECO:0007669"/>
    <property type="project" value="UniProtKB-UniRule"/>
</dbReference>
<sequence>MAKLTRREDLEKIRRSGRILGNVLEKVKTLLAPGVSTAFIEEVVREFIVRCGARPAFLGYRGFPAALCISINDEVVHGIPGKRIIRSGDLVSIDIGVEFEGFYTDAAFSIVVGDSHPVARRLVEVTKKALYAGIRRALPGNRVGDISHAIQTTIEREGFAVVRDLVGHGVGKSLHEDPQIPNFGQKGQGAILEEGMVLAIEPMANERGYRVKILEDGWTVVTEDGGLSAHFEHTVLVRKGQPEILTVGERGDFF</sequence>
<evidence type="ECO:0000256" key="4">
    <source>
        <dbReference type="ARBA" id="ARBA00022723"/>
    </source>
</evidence>
<feature type="binding site" evidence="6">
    <location>
        <position position="175"/>
    </location>
    <ligand>
        <name>substrate</name>
    </ligand>
</feature>
<dbReference type="PRINTS" id="PR00599">
    <property type="entry name" value="MAPEPTIDASE"/>
</dbReference>
<evidence type="ECO:0000256" key="2">
    <source>
        <dbReference type="ARBA" id="ARBA00022438"/>
    </source>
</evidence>
<keyword evidence="5 6" id="KW-0378">Hydrolase</keyword>
<comment type="function">
    <text evidence="1 6">Removes the N-terminal methionine from nascent proteins. The N-terminal methionine is often cleaved when the second residue in the primary sequence is small and uncharged (Met-Ala-, Cys, Gly, Pro, Ser, Thr, or Val). Requires deformylation of the N(alpha)-formylated initiator methionine before it can be hydrolyzed.</text>
</comment>
<comment type="caution">
    <text evidence="9">The sequence shown here is derived from an EMBL/GenBank/DDBJ whole genome shotgun (WGS) entry which is preliminary data.</text>
</comment>
<dbReference type="InterPro" id="IPR002467">
    <property type="entry name" value="Pept_M24A_MAP1"/>
</dbReference>
<comment type="subunit">
    <text evidence="6">Monomer.</text>
</comment>
<dbReference type="InterPro" id="IPR000994">
    <property type="entry name" value="Pept_M24"/>
</dbReference>
<keyword evidence="4 6" id="KW-0479">Metal-binding</keyword>
<comment type="catalytic activity">
    <reaction evidence="6 7">
        <text>Release of N-terminal amino acids, preferentially methionine, from peptides and arylamides.</text>
        <dbReference type="EC" id="3.4.11.18"/>
    </reaction>
</comment>
<comment type="cofactor">
    <cofactor evidence="6">
        <name>Co(2+)</name>
        <dbReference type="ChEBI" id="CHEBI:48828"/>
    </cofactor>
    <cofactor evidence="6">
        <name>Zn(2+)</name>
        <dbReference type="ChEBI" id="CHEBI:29105"/>
    </cofactor>
    <cofactor evidence="6">
        <name>Mn(2+)</name>
        <dbReference type="ChEBI" id="CHEBI:29035"/>
    </cofactor>
    <cofactor evidence="6">
        <name>Fe(2+)</name>
        <dbReference type="ChEBI" id="CHEBI:29033"/>
    </cofactor>
    <text evidence="6">Binds 2 divalent metal cations per subunit. Has a high-affinity and a low affinity metal-binding site. The true nature of the physiological cofactor is under debate. The enzyme is active with cobalt, zinc, manganese or divalent iron ions. Most likely, methionine aminopeptidases function as mononuclear Fe(2+)-metalloproteases under physiological conditions, and the catalytically relevant metal-binding site has been assigned to the histidine-containing high-affinity site.</text>
</comment>
<feature type="domain" description="Peptidase M24" evidence="8">
    <location>
        <begin position="11"/>
        <end position="238"/>
    </location>
</feature>
<accession>A0A7V3YER3</accession>
<dbReference type="InterPro" id="IPR001714">
    <property type="entry name" value="Pept_M24_MAP"/>
</dbReference>
<dbReference type="EC" id="3.4.11.18" evidence="6 7"/>
<feature type="binding site" evidence="6">
    <location>
        <position position="232"/>
    </location>
    <ligand>
        <name>a divalent metal cation</name>
        <dbReference type="ChEBI" id="CHEBI:60240"/>
        <label>1</label>
    </ligand>
</feature>
<protein>
    <recommendedName>
        <fullName evidence="6 7">Methionine aminopeptidase</fullName>
        <shortName evidence="6">MAP</shortName>
        <shortName evidence="6">MetAP</shortName>
        <ecNumber evidence="6 7">3.4.11.18</ecNumber>
    </recommendedName>
    <alternativeName>
        <fullName evidence="6">Peptidase M</fullName>
    </alternativeName>
</protein>
<dbReference type="Pfam" id="PF00557">
    <property type="entry name" value="Peptidase_M24"/>
    <property type="match status" value="1"/>
</dbReference>
<reference evidence="9" key="1">
    <citation type="journal article" date="2020" name="mSystems">
        <title>Genome- and Community-Level Interaction Insights into Carbon Utilization and Element Cycling Functions of Hydrothermarchaeota in Hydrothermal Sediment.</title>
        <authorList>
            <person name="Zhou Z."/>
            <person name="Liu Y."/>
            <person name="Xu W."/>
            <person name="Pan J."/>
            <person name="Luo Z.H."/>
            <person name="Li M."/>
        </authorList>
    </citation>
    <scope>NUCLEOTIDE SEQUENCE [LARGE SCALE GENOMIC DNA]</scope>
    <source>
        <strain evidence="9">SpSt-747</strain>
    </source>
</reference>
<dbReference type="GO" id="GO:0006508">
    <property type="term" value="P:proteolysis"/>
    <property type="evidence" value="ECO:0007669"/>
    <property type="project" value="UniProtKB-KW"/>
</dbReference>
<gene>
    <name evidence="6 9" type="primary">map</name>
    <name evidence="9" type="ORF">ENV30_00270</name>
</gene>
<feature type="binding site" evidence="6">
    <location>
        <position position="201"/>
    </location>
    <ligand>
        <name>a divalent metal cation</name>
        <dbReference type="ChEBI" id="CHEBI:60240"/>
        <label>2</label>
        <note>catalytic</note>
    </ligand>
</feature>
<organism evidence="9">
    <name type="scientific">Candidatus Caldatribacterium californiense</name>
    <dbReference type="NCBI Taxonomy" id="1454726"/>
    <lineage>
        <taxon>Bacteria</taxon>
        <taxon>Pseudomonadati</taxon>
        <taxon>Atribacterota</taxon>
        <taxon>Atribacteria</taxon>
        <taxon>Atribacterales</taxon>
        <taxon>Candidatus Caldatribacteriaceae</taxon>
        <taxon>Candidatus Caldatribacterium</taxon>
    </lineage>
</organism>
<proteinExistence type="inferred from homology"/>
<feature type="binding site" evidence="6">
    <location>
        <position position="168"/>
    </location>
    <ligand>
        <name>a divalent metal cation</name>
        <dbReference type="ChEBI" id="CHEBI:60240"/>
        <label>2</label>
        <note>catalytic</note>
    </ligand>
</feature>
<comment type="similarity">
    <text evidence="6">Belongs to the peptidase M24A family. Methionine aminopeptidase type 1 subfamily.</text>
</comment>
<dbReference type="GO" id="GO:0005829">
    <property type="term" value="C:cytosol"/>
    <property type="evidence" value="ECO:0007669"/>
    <property type="project" value="TreeGrafter"/>
</dbReference>
<evidence type="ECO:0000256" key="3">
    <source>
        <dbReference type="ARBA" id="ARBA00022670"/>
    </source>
</evidence>
<name>A0A7V3YER3_9BACT</name>
<dbReference type="GO" id="GO:0004239">
    <property type="term" value="F:initiator methionyl aminopeptidase activity"/>
    <property type="evidence" value="ECO:0007669"/>
    <property type="project" value="UniProtKB-UniRule"/>
</dbReference>
<feature type="binding site" evidence="6">
    <location>
        <position position="77"/>
    </location>
    <ligand>
        <name>substrate</name>
    </ligand>
</feature>
<dbReference type="EMBL" id="DTFV01000002">
    <property type="protein sequence ID" value="HGI29748.1"/>
    <property type="molecule type" value="Genomic_DNA"/>
</dbReference>
<evidence type="ECO:0000256" key="7">
    <source>
        <dbReference type="RuleBase" id="RU003653"/>
    </source>
</evidence>
<dbReference type="InterPro" id="IPR036005">
    <property type="entry name" value="Creatinase/aminopeptidase-like"/>
</dbReference>
<dbReference type="PANTHER" id="PTHR43330">
    <property type="entry name" value="METHIONINE AMINOPEPTIDASE"/>
    <property type="match status" value="1"/>
</dbReference>
<keyword evidence="3 6" id="KW-0645">Protease</keyword>